<keyword evidence="1" id="KW-0812">Transmembrane</keyword>
<dbReference type="Proteomes" id="UP001375240">
    <property type="component" value="Unassembled WGS sequence"/>
</dbReference>
<accession>A0AAV9VEP2</accession>
<sequence>MDTERPYDEGFYTSAERRRNQRIPCAFIVWCLFAVFSAFMFMLTVLFAWHLSVFALPWILFSLPWFLREPRQYRTEPFIPAPQDYVAVENTLPFGYNNYRNGYRYDEVVDVGDDAGKVDHVREEPRREESPLPNFGGFKKRVPVSFMKDALAARDRKLWESDRVGEVDKR</sequence>
<name>A0AAV9VEP2_9PEZI</name>
<keyword evidence="1" id="KW-0472">Membrane</keyword>
<keyword evidence="3" id="KW-1185">Reference proteome</keyword>
<dbReference type="AlphaFoldDB" id="A0AAV9VEP2"/>
<proteinExistence type="predicted"/>
<dbReference type="EMBL" id="JAVHNQ010000001">
    <property type="protein sequence ID" value="KAK6359644.1"/>
    <property type="molecule type" value="Genomic_DNA"/>
</dbReference>
<gene>
    <name evidence="2" type="ORF">TWF696_000788</name>
</gene>
<evidence type="ECO:0000313" key="2">
    <source>
        <dbReference type="EMBL" id="KAK6359644.1"/>
    </source>
</evidence>
<evidence type="ECO:0000313" key="3">
    <source>
        <dbReference type="Proteomes" id="UP001375240"/>
    </source>
</evidence>
<keyword evidence="1" id="KW-1133">Transmembrane helix</keyword>
<evidence type="ECO:0000256" key="1">
    <source>
        <dbReference type="SAM" id="Phobius"/>
    </source>
</evidence>
<reference evidence="2 3" key="1">
    <citation type="submission" date="2019-10" db="EMBL/GenBank/DDBJ databases">
        <authorList>
            <person name="Palmer J.M."/>
        </authorList>
    </citation>
    <scope>NUCLEOTIDE SEQUENCE [LARGE SCALE GENOMIC DNA]</scope>
    <source>
        <strain evidence="2 3">TWF696</strain>
    </source>
</reference>
<feature type="transmembrane region" description="Helical" evidence="1">
    <location>
        <begin position="23"/>
        <end position="41"/>
    </location>
</feature>
<organism evidence="2 3">
    <name type="scientific">Orbilia brochopaga</name>
    <dbReference type="NCBI Taxonomy" id="3140254"/>
    <lineage>
        <taxon>Eukaryota</taxon>
        <taxon>Fungi</taxon>
        <taxon>Dikarya</taxon>
        <taxon>Ascomycota</taxon>
        <taxon>Pezizomycotina</taxon>
        <taxon>Orbiliomycetes</taxon>
        <taxon>Orbiliales</taxon>
        <taxon>Orbiliaceae</taxon>
        <taxon>Orbilia</taxon>
    </lineage>
</organism>
<comment type="caution">
    <text evidence="2">The sequence shown here is derived from an EMBL/GenBank/DDBJ whole genome shotgun (WGS) entry which is preliminary data.</text>
</comment>
<protein>
    <submittedName>
        <fullName evidence="2">Uncharacterized protein</fullName>
    </submittedName>
</protein>